<keyword evidence="1" id="KW-1133">Transmembrane helix</keyword>
<reference evidence="2 3" key="1">
    <citation type="submission" date="2019-01" db="EMBL/GenBank/DDBJ databases">
        <title>Sequencing the genomes of 1000 actinobacteria strains.</title>
        <authorList>
            <person name="Klenk H.-P."/>
        </authorList>
    </citation>
    <scope>NUCLEOTIDE SEQUENCE [LARGE SCALE GENOMIC DNA]</scope>
    <source>
        <strain evidence="2 3">DSM 43925</strain>
    </source>
</reference>
<dbReference type="Proteomes" id="UP000284824">
    <property type="component" value="Unassembled WGS sequence"/>
</dbReference>
<sequence>MPGRGSDIVLDISALIVALSAAAAGLYMLVVKPIRMLAAIWGRIEDISLPPHGEPGRRRRLPVSCRSRRSYPGVGRAPRVGRIQVMKRQEIDRSRLKVTSRHQIAQLRAQRERERELRQVRKLVRLYRRARVVALVMIIPVAVVVGFLRAYGVLPPLVP</sequence>
<keyword evidence="3" id="KW-1185">Reference proteome</keyword>
<comment type="caution">
    <text evidence="2">The sequence shown here is derived from an EMBL/GenBank/DDBJ whole genome shotgun (WGS) entry which is preliminary data.</text>
</comment>
<feature type="transmembrane region" description="Helical" evidence="1">
    <location>
        <begin position="12"/>
        <end position="31"/>
    </location>
</feature>
<keyword evidence="1" id="KW-0472">Membrane</keyword>
<accession>A0A438M2S4</accession>
<evidence type="ECO:0000256" key="1">
    <source>
        <dbReference type="SAM" id="Phobius"/>
    </source>
</evidence>
<evidence type="ECO:0000313" key="2">
    <source>
        <dbReference type="EMBL" id="RVX40126.1"/>
    </source>
</evidence>
<organism evidence="2 3">
    <name type="scientific">Nonomuraea polychroma</name>
    <dbReference type="NCBI Taxonomy" id="46176"/>
    <lineage>
        <taxon>Bacteria</taxon>
        <taxon>Bacillati</taxon>
        <taxon>Actinomycetota</taxon>
        <taxon>Actinomycetes</taxon>
        <taxon>Streptosporangiales</taxon>
        <taxon>Streptosporangiaceae</taxon>
        <taxon>Nonomuraea</taxon>
    </lineage>
</organism>
<proteinExistence type="predicted"/>
<feature type="transmembrane region" description="Helical" evidence="1">
    <location>
        <begin position="132"/>
        <end position="154"/>
    </location>
</feature>
<keyword evidence="1" id="KW-0812">Transmembrane</keyword>
<gene>
    <name evidence="2" type="ORF">EDD27_2517</name>
</gene>
<name>A0A438M2S4_9ACTN</name>
<protein>
    <submittedName>
        <fullName evidence="2">Uncharacterized protein</fullName>
    </submittedName>
</protein>
<evidence type="ECO:0000313" key="3">
    <source>
        <dbReference type="Proteomes" id="UP000284824"/>
    </source>
</evidence>
<dbReference type="EMBL" id="SAUN01000001">
    <property type="protein sequence ID" value="RVX40126.1"/>
    <property type="molecule type" value="Genomic_DNA"/>
</dbReference>
<dbReference type="AlphaFoldDB" id="A0A438M2S4"/>